<gene>
    <name evidence="9 12" type="primary">ispE</name>
    <name evidence="12" type="ORF">CUTER_03555</name>
</gene>
<comment type="function">
    <text evidence="9">Catalyzes the phosphorylation of the position 2 hydroxy group of 4-diphosphocytidyl-2C-methyl-D-erythritol.</text>
</comment>
<dbReference type="SUPFAM" id="SSF55060">
    <property type="entry name" value="GHMP Kinase, C-terminal domain"/>
    <property type="match status" value="1"/>
</dbReference>
<dbReference type="Proteomes" id="UP000035548">
    <property type="component" value="Chromosome"/>
</dbReference>
<evidence type="ECO:0000256" key="1">
    <source>
        <dbReference type="ARBA" id="ARBA00009684"/>
    </source>
</evidence>
<dbReference type="GO" id="GO:0016114">
    <property type="term" value="P:terpenoid biosynthetic process"/>
    <property type="evidence" value="ECO:0007669"/>
    <property type="project" value="UniProtKB-UniRule"/>
</dbReference>
<dbReference type="PANTHER" id="PTHR43527">
    <property type="entry name" value="4-DIPHOSPHOCYTIDYL-2-C-METHYL-D-ERYTHRITOL KINASE, CHLOROPLASTIC"/>
    <property type="match status" value="1"/>
</dbReference>
<evidence type="ECO:0000256" key="4">
    <source>
        <dbReference type="ARBA" id="ARBA00022679"/>
    </source>
</evidence>
<dbReference type="KEGG" id="cut:CUTER_03555"/>
<dbReference type="OrthoDB" id="3173073at2"/>
<keyword evidence="4 9" id="KW-0808">Transferase</keyword>
<dbReference type="Gene3D" id="3.30.70.890">
    <property type="entry name" value="GHMP kinase, C-terminal domain"/>
    <property type="match status" value="1"/>
</dbReference>
<dbReference type="InterPro" id="IPR006204">
    <property type="entry name" value="GHMP_kinase_N_dom"/>
</dbReference>
<sequence length="324" mass="33591">MSLDTVVAASAHGKVNLHLGVGALREDGYHDLVTVFQSLDVADTVTLSPTGAVASTDAPVAEMTVSQSVVGEVPTDETNLAWRAVAGVGWLYRRRHGERRLPAVRIDIDKHIPIAGGMAGGSADAAAALVAADAWFARYYETTTLPAEELVEIAKLLGADVPFVLSGGTAVGSGRGDELVPMLSRGKYHWAMITSREGLSTPTVFRKLDELRAARPEALAPQLDPAAVGEALMSADPQSLARALHNDLQAAALSLRPDLRRVLEVGIDEGALAGIVSGSGPTCALLCEDADTARQVGAEVVTQLPGTKALAVSGPAGPAQLVTD</sequence>
<keyword evidence="9" id="KW-0414">Isoprene biosynthesis</keyword>
<name>A0A0G3HBQ6_9CORY</name>
<evidence type="ECO:0000256" key="2">
    <source>
        <dbReference type="ARBA" id="ARBA00012052"/>
    </source>
</evidence>
<feature type="active site" evidence="9">
    <location>
        <position position="14"/>
    </location>
</feature>
<dbReference type="RefSeq" id="WP_047259255.1">
    <property type="nucleotide sequence ID" value="NZ_CP011546.1"/>
</dbReference>
<comment type="pathway">
    <text evidence="9">Isoprenoid biosynthesis; isopentenyl diphosphate biosynthesis via DXP pathway; isopentenyl diphosphate from 1-deoxy-D-xylulose 5-phosphate: step 3/6.</text>
</comment>
<proteinExistence type="inferred from homology"/>
<comment type="catalytic activity">
    <reaction evidence="9">
        <text>4-CDP-2-C-methyl-D-erythritol + ATP = 4-CDP-2-C-methyl-D-erythritol 2-phosphate + ADP + H(+)</text>
        <dbReference type="Rhea" id="RHEA:18437"/>
        <dbReference type="ChEBI" id="CHEBI:15378"/>
        <dbReference type="ChEBI" id="CHEBI:30616"/>
        <dbReference type="ChEBI" id="CHEBI:57823"/>
        <dbReference type="ChEBI" id="CHEBI:57919"/>
        <dbReference type="ChEBI" id="CHEBI:456216"/>
        <dbReference type="EC" id="2.7.1.148"/>
    </reaction>
</comment>
<dbReference type="InterPro" id="IPR004424">
    <property type="entry name" value="IspE"/>
</dbReference>
<comment type="similarity">
    <text evidence="1 9">Belongs to the GHMP kinase family. IspE subfamily.</text>
</comment>
<dbReference type="STRING" id="1072256.CUTER_03555"/>
<dbReference type="PIRSF" id="PIRSF010376">
    <property type="entry name" value="IspE"/>
    <property type="match status" value="1"/>
</dbReference>
<organism evidence="12 13">
    <name type="scientific">Corynebacterium uterequi</name>
    <dbReference type="NCBI Taxonomy" id="1072256"/>
    <lineage>
        <taxon>Bacteria</taxon>
        <taxon>Bacillati</taxon>
        <taxon>Actinomycetota</taxon>
        <taxon>Actinomycetes</taxon>
        <taxon>Mycobacteriales</taxon>
        <taxon>Corynebacteriaceae</taxon>
        <taxon>Corynebacterium</taxon>
    </lineage>
</organism>
<keyword evidence="5 9" id="KW-0547">Nucleotide-binding</keyword>
<evidence type="ECO:0000256" key="6">
    <source>
        <dbReference type="ARBA" id="ARBA00022777"/>
    </source>
</evidence>
<feature type="domain" description="GHMP kinase C-terminal" evidence="11">
    <location>
        <begin position="231"/>
        <end position="300"/>
    </location>
</feature>
<keyword evidence="6 9" id="KW-0418">Kinase</keyword>
<dbReference type="EMBL" id="CP011546">
    <property type="protein sequence ID" value="AKK10719.1"/>
    <property type="molecule type" value="Genomic_DNA"/>
</dbReference>
<keyword evidence="7 9" id="KW-0067">ATP-binding</keyword>
<dbReference type="NCBIfam" id="TIGR00154">
    <property type="entry name" value="ispE"/>
    <property type="match status" value="1"/>
</dbReference>
<dbReference type="UniPathway" id="UPA00056">
    <property type="reaction ID" value="UER00094"/>
</dbReference>
<evidence type="ECO:0000256" key="7">
    <source>
        <dbReference type="ARBA" id="ARBA00022840"/>
    </source>
</evidence>
<feature type="domain" description="GHMP kinase N-terminal" evidence="10">
    <location>
        <begin position="80"/>
        <end position="168"/>
    </location>
</feature>
<evidence type="ECO:0000256" key="3">
    <source>
        <dbReference type="ARBA" id="ARBA00017473"/>
    </source>
</evidence>
<evidence type="ECO:0000256" key="8">
    <source>
        <dbReference type="ARBA" id="ARBA00032554"/>
    </source>
</evidence>
<dbReference type="HAMAP" id="MF_00061">
    <property type="entry name" value="IspE"/>
    <property type="match status" value="1"/>
</dbReference>
<protein>
    <recommendedName>
        <fullName evidence="3 9">4-diphosphocytidyl-2-C-methyl-D-erythritol kinase</fullName>
        <shortName evidence="9">CMK</shortName>
        <ecNumber evidence="2 9">2.7.1.148</ecNumber>
    </recommendedName>
    <alternativeName>
        <fullName evidence="8 9">4-(cytidine-5'-diphospho)-2-C-methyl-D-erythritol kinase</fullName>
    </alternativeName>
</protein>
<dbReference type="Pfam" id="PF00288">
    <property type="entry name" value="GHMP_kinases_N"/>
    <property type="match status" value="1"/>
</dbReference>
<dbReference type="PATRIC" id="fig|1072256.5.peg.706"/>
<dbReference type="GO" id="GO:0050515">
    <property type="term" value="F:4-(cytidine 5'-diphospho)-2-C-methyl-D-erythritol kinase activity"/>
    <property type="evidence" value="ECO:0007669"/>
    <property type="project" value="UniProtKB-UniRule"/>
</dbReference>
<dbReference type="SUPFAM" id="SSF54211">
    <property type="entry name" value="Ribosomal protein S5 domain 2-like"/>
    <property type="match status" value="1"/>
</dbReference>
<evidence type="ECO:0000256" key="9">
    <source>
        <dbReference type="HAMAP-Rule" id="MF_00061"/>
    </source>
</evidence>
<dbReference type="PANTHER" id="PTHR43527:SF2">
    <property type="entry name" value="4-DIPHOSPHOCYTIDYL-2-C-METHYL-D-ERYTHRITOL KINASE, CHLOROPLASTIC"/>
    <property type="match status" value="1"/>
</dbReference>
<dbReference type="AlphaFoldDB" id="A0A0G3HBQ6"/>
<evidence type="ECO:0000259" key="10">
    <source>
        <dbReference type="Pfam" id="PF00288"/>
    </source>
</evidence>
<dbReference type="InterPro" id="IPR014721">
    <property type="entry name" value="Ribsml_uS5_D2-typ_fold_subgr"/>
</dbReference>
<dbReference type="InterPro" id="IPR013750">
    <property type="entry name" value="GHMP_kinase_C_dom"/>
</dbReference>
<dbReference type="Gene3D" id="3.30.230.10">
    <property type="match status" value="1"/>
</dbReference>
<evidence type="ECO:0000256" key="5">
    <source>
        <dbReference type="ARBA" id="ARBA00022741"/>
    </source>
</evidence>
<feature type="binding site" evidence="9">
    <location>
        <begin position="113"/>
        <end position="123"/>
    </location>
    <ligand>
        <name>ATP</name>
        <dbReference type="ChEBI" id="CHEBI:30616"/>
    </ligand>
</feature>
<dbReference type="InterPro" id="IPR020568">
    <property type="entry name" value="Ribosomal_Su5_D2-typ_SF"/>
</dbReference>
<dbReference type="InterPro" id="IPR036554">
    <property type="entry name" value="GHMP_kinase_C_sf"/>
</dbReference>
<evidence type="ECO:0000259" key="11">
    <source>
        <dbReference type="Pfam" id="PF08544"/>
    </source>
</evidence>
<dbReference type="GO" id="GO:0019288">
    <property type="term" value="P:isopentenyl diphosphate biosynthetic process, methylerythritol 4-phosphate pathway"/>
    <property type="evidence" value="ECO:0007669"/>
    <property type="project" value="UniProtKB-UniRule"/>
</dbReference>
<dbReference type="NCBIfam" id="NF002870">
    <property type="entry name" value="PRK03188.1"/>
    <property type="match status" value="1"/>
</dbReference>
<reference evidence="12 13" key="1">
    <citation type="journal article" date="2015" name="Genome Announc.">
        <title>Virulence Factor Genes Detected in the Complete Genome Sequence of Corynebacterium uterequi DSM 45634, Isolated from the Uterus of a Maiden Mare.</title>
        <authorList>
            <person name="Ruckert C."/>
            <person name="Kriete M."/>
            <person name="Jaenicke S."/>
            <person name="Winkler A."/>
            <person name="Tauch A."/>
        </authorList>
    </citation>
    <scope>NUCLEOTIDE SEQUENCE [LARGE SCALE GENOMIC DNA]</scope>
    <source>
        <strain evidence="12 13">DSM 45634</strain>
    </source>
</reference>
<keyword evidence="13" id="KW-1185">Reference proteome</keyword>
<dbReference type="Pfam" id="PF08544">
    <property type="entry name" value="GHMP_kinases_C"/>
    <property type="match status" value="1"/>
</dbReference>
<accession>A0A0G3HBQ6</accession>
<feature type="active site" evidence="9">
    <location>
        <position position="160"/>
    </location>
</feature>
<dbReference type="EC" id="2.7.1.148" evidence="2 9"/>
<reference evidence="13" key="2">
    <citation type="submission" date="2015-05" db="EMBL/GenBank/DDBJ databases">
        <title>Complete genome sequence of Corynebacterium uterequi DSM 45634, isolated from the uterus of a maiden mare.</title>
        <authorList>
            <person name="Ruckert C."/>
            <person name="Albersmeier A."/>
            <person name="Winkler A."/>
            <person name="Tauch A."/>
        </authorList>
    </citation>
    <scope>NUCLEOTIDE SEQUENCE [LARGE SCALE GENOMIC DNA]</scope>
    <source>
        <strain evidence="13">DSM 45634</strain>
    </source>
</reference>
<dbReference type="GO" id="GO:0005524">
    <property type="term" value="F:ATP binding"/>
    <property type="evidence" value="ECO:0007669"/>
    <property type="project" value="UniProtKB-UniRule"/>
</dbReference>
<evidence type="ECO:0000313" key="13">
    <source>
        <dbReference type="Proteomes" id="UP000035548"/>
    </source>
</evidence>
<evidence type="ECO:0000313" key="12">
    <source>
        <dbReference type="EMBL" id="AKK10719.1"/>
    </source>
</evidence>